<reference evidence="2" key="1">
    <citation type="submission" date="2021-03" db="EMBL/GenBank/DDBJ databases">
        <title>Assistant Professor.</title>
        <authorList>
            <person name="Huq M.A."/>
        </authorList>
    </citation>
    <scope>NUCLEOTIDE SEQUENCE [LARGE SCALE GENOMIC DNA]</scope>
    <source>
        <strain evidence="2">MAH-28</strain>
    </source>
</reference>
<comment type="caution">
    <text evidence="1">The sequence shown here is derived from an EMBL/GenBank/DDBJ whole genome shotgun (WGS) entry which is preliminary data.</text>
</comment>
<dbReference type="EMBL" id="JAGHKP010000001">
    <property type="protein sequence ID" value="MBO9151891.1"/>
    <property type="molecule type" value="Genomic_DNA"/>
</dbReference>
<dbReference type="RefSeq" id="WP_209144522.1">
    <property type="nucleotide sequence ID" value="NZ_JAGHKP010000001.1"/>
</dbReference>
<dbReference type="Proteomes" id="UP000679126">
    <property type="component" value="Unassembled WGS sequence"/>
</dbReference>
<keyword evidence="2" id="KW-1185">Reference proteome</keyword>
<proteinExistence type="predicted"/>
<evidence type="ECO:0000313" key="2">
    <source>
        <dbReference type="Proteomes" id="UP000679126"/>
    </source>
</evidence>
<name>A0ABS3YB55_9BACT</name>
<protein>
    <submittedName>
        <fullName evidence="1">Uncharacterized protein</fullName>
    </submittedName>
</protein>
<accession>A0ABS3YB55</accession>
<sequence length="238" mass="27584">MNLQEQPASLWETILQRYKPRKRPILFSGAMVRAIFALLKTQTRRIAKGVQLKDDEYPSFYVNEKGELWMVPLWKSNNLPSGSKAIKCPFGPGDILWVKETFQWVDAGEDSGYVYRATDPDWETTEEWRWKPSLFMPEKASRISLRVVSVRLERLQDISAEDAKAEGFACITKDGGLTWKYGIPDDDGLPGNGRGIGWPWNEWEEDPRNAFRTIWEKINGPGNWEASPWVWKIEFEKI</sequence>
<gene>
    <name evidence="1" type="ORF">J7I43_06705</name>
</gene>
<organism evidence="1 2">
    <name type="scientific">Chitinophaga chungangae</name>
    <dbReference type="NCBI Taxonomy" id="2821488"/>
    <lineage>
        <taxon>Bacteria</taxon>
        <taxon>Pseudomonadati</taxon>
        <taxon>Bacteroidota</taxon>
        <taxon>Chitinophagia</taxon>
        <taxon>Chitinophagales</taxon>
        <taxon>Chitinophagaceae</taxon>
        <taxon>Chitinophaga</taxon>
    </lineage>
</organism>
<evidence type="ECO:0000313" key="1">
    <source>
        <dbReference type="EMBL" id="MBO9151891.1"/>
    </source>
</evidence>